<comment type="caution">
    <text evidence="1">The sequence shown here is derived from an EMBL/GenBank/DDBJ whole genome shotgun (WGS) entry which is preliminary data.</text>
</comment>
<dbReference type="AlphaFoldDB" id="A0A9D3XI08"/>
<keyword evidence="2" id="KW-1185">Reference proteome</keyword>
<reference evidence="1" key="1">
    <citation type="submission" date="2021-09" db="EMBL/GenBank/DDBJ databases">
        <title>The genome of Mauremys mutica provides insights into the evolution of semi-aquatic lifestyle.</title>
        <authorList>
            <person name="Gong S."/>
            <person name="Gao Y."/>
        </authorList>
    </citation>
    <scope>NUCLEOTIDE SEQUENCE</scope>
    <source>
        <strain evidence="1">MM-2020</strain>
        <tissue evidence="1">Muscle</tissue>
    </source>
</reference>
<evidence type="ECO:0000313" key="1">
    <source>
        <dbReference type="EMBL" id="KAH1179961.1"/>
    </source>
</evidence>
<sequence>MFWLKLGGETASSGMCGESPKVMHPILRKNPIAVALLPLWGAQCSEGYGFLFALARASYSNGSLPQLPRRLIPIAFRPQKAGSCPPTSQNALISRGSSFKFFPAALYITSVATGGYTSAAKRFSD</sequence>
<name>A0A9D3XI08_9SAUR</name>
<dbReference type="EMBL" id="JAHDVG010000471">
    <property type="protein sequence ID" value="KAH1179961.1"/>
    <property type="molecule type" value="Genomic_DNA"/>
</dbReference>
<protein>
    <submittedName>
        <fullName evidence="1">Uncharacterized protein</fullName>
    </submittedName>
</protein>
<dbReference type="Proteomes" id="UP000827986">
    <property type="component" value="Unassembled WGS sequence"/>
</dbReference>
<proteinExistence type="predicted"/>
<organism evidence="1 2">
    <name type="scientific">Mauremys mutica</name>
    <name type="common">yellowpond turtle</name>
    <dbReference type="NCBI Taxonomy" id="74926"/>
    <lineage>
        <taxon>Eukaryota</taxon>
        <taxon>Metazoa</taxon>
        <taxon>Chordata</taxon>
        <taxon>Craniata</taxon>
        <taxon>Vertebrata</taxon>
        <taxon>Euteleostomi</taxon>
        <taxon>Archelosauria</taxon>
        <taxon>Testudinata</taxon>
        <taxon>Testudines</taxon>
        <taxon>Cryptodira</taxon>
        <taxon>Durocryptodira</taxon>
        <taxon>Testudinoidea</taxon>
        <taxon>Geoemydidae</taxon>
        <taxon>Geoemydinae</taxon>
        <taxon>Mauremys</taxon>
    </lineage>
</organism>
<evidence type="ECO:0000313" key="2">
    <source>
        <dbReference type="Proteomes" id="UP000827986"/>
    </source>
</evidence>
<accession>A0A9D3XI08</accession>
<gene>
    <name evidence="1" type="ORF">KIL84_006011</name>
</gene>